<gene>
    <name evidence="1" type="ordered locus">Btus_0359</name>
</gene>
<name>D5WT26_KYRT2</name>
<accession>D5WT26</accession>
<dbReference type="HOGENOM" id="CLU_1916004_0_0_9"/>
<evidence type="ECO:0000313" key="2">
    <source>
        <dbReference type="Proteomes" id="UP000002368"/>
    </source>
</evidence>
<organism evidence="1 2">
    <name type="scientific">Kyrpidia tusciae (strain DSM 2912 / NBRC 15312 / T2)</name>
    <name type="common">Bacillus tusciae</name>
    <dbReference type="NCBI Taxonomy" id="562970"/>
    <lineage>
        <taxon>Bacteria</taxon>
        <taxon>Bacillati</taxon>
        <taxon>Bacillota</taxon>
        <taxon>Bacilli</taxon>
        <taxon>Bacillales</taxon>
        <taxon>Alicyclobacillaceae</taxon>
        <taxon>Kyrpidia</taxon>
    </lineage>
</organism>
<dbReference type="eggNOG" id="ENOG50339ST">
    <property type="taxonomic scope" value="Bacteria"/>
</dbReference>
<dbReference type="AlphaFoldDB" id="D5WT26"/>
<evidence type="ECO:0000313" key="1">
    <source>
        <dbReference type="EMBL" id="ADG05130.1"/>
    </source>
</evidence>
<dbReference type="Proteomes" id="UP000002368">
    <property type="component" value="Chromosome"/>
</dbReference>
<proteinExistence type="predicted"/>
<keyword evidence="2" id="KW-1185">Reference proteome</keyword>
<dbReference type="KEGG" id="bts:Btus_0359"/>
<sequence length="129" mass="15614">MEYRRLTAAEYFEQIKGEEDFFIAKGNFLDDFYSADNGERARMVSQPIPKERVTPDNRKYAAYFAAMVEYLCWHYNIQRPDWVLDEIYRLPDPWFLYENWRFRAWQLVMTPPAFVSRNIFTGDDPVSRM</sequence>
<protein>
    <submittedName>
        <fullName evidence="1">Uncharacterized protein</fullName>
    </submittedName>
</protein>
<reference evidence="1 2" key="1">
    <citation type="journal article" date="2011" name="Stand. Genomic Sci.">
        <title>Complete genome sequence of the thermophilic, hydrogen-oxidizing Bacillus tusciae type strain (T2) and reclassification in the new genus, Kyrpidia gen. nov. as Kyrpidia tusciae comb. nov. and emendation of the family Alicyclobacillaceae da Costa and Rainey, 2010.</title>
        <authorList>
            <person name="Klenk H.P."/>
            <person name="Lapidus A."/>
            <person name="Chertkov O."/>
            <person name="Copeland A."/>
            <person name="Del Rio T.G."/>
            <person name="Nolan M."/>
            <person name="Lucas S."/>
            <person name="Chen F."/>
            <person name="Tice H."/>
            <person name="Cheng J.F."/>
            <person name="Han C."/>
            <person name="Bruce D."/>
            <person name="Goodwin L."/>
            <person name="Pitluck S."/>
            <person name="Pati A."/>
            <person name="Ivanova N."/>
            <person name="Mavromatis K."/>
            <person name="Daum C."/>
            <person name="Chen A."/>
            <person name="Palaniappan K."/>
            <person name="Chang Y.J."/>
            <person name="Land M."/>
            <person name="Hauser L."/>
            <person name="Jeffries C.D."/>
            <person name="Detter J.C."/>
            <person name="Rohde M."/>
            <person name="Abt B."/>
            <person name="Pukall R."/>
            <person name="Goker M."/>
            <person name="Bristow J."/>
            <person name="Markowitz V."/>
            <person name="Hugenholtz P."/>
            <person name="Eisen J.A."/>
        </authorList>
    </citation>
    <scope>NUCLEOTIDE SEQUENCE [LARGE SCALE GENOMIC DNA]</scope>
    <source>
        <strain evidence="1 2">DSM 2912</strain>
    </source>
</reference>
<dbReference type="EMBL" id="CP002017">
    <property type="protein sequence ID" value="ADG05130.1"/>
    <property type="molecule type" value="Genomic_DNA"/>
</dbReference>